<dbReference type="Proteomes" id="UP001153328">
    <property type="component" value="Unassembled WGS sequence"/>
</dbReference>
<dbReference type="AlphaFoldDB" id="A0A9W4GYB8"/>
<evidence type="ECO:0000313" key="3">
    <source>
        <dbReference type="Proteomes" id="UP001153328"/>
    </source>
</evidence>
<protein>
    <submittedName>
        <fullName evidence="2">Uncharacterized protein</fullName>
    </submittedName>
</protein>
<feature type="region of interest" description="Disordered" evidence="1">
    <location>
        <begin position="343"/>
        <end position="386"/>
    </location>
</feature>
<keyword evidence="3" id="KW-1185">Reference proteome</keyword>
<feature type="region of interest" description="Disordered" evidence="1">
    <location>
        <begin position="207"/>
        <end position="318"/>
    </location>
</feature>
<name>A0A9W4GYB8_9ACTN</name>
<gene>
    <name evidence="2" type="ORF">SBRY_110015</name>
</gene>
<sequence length="437" mass="47895">MFRDVHRQLDELPDRGDGPGPARQRLGAGHPHRTQGPLRGRGPHRRGADPPLLRAGRRVRAAAGHRHPGRVRERHGPGHRHGRLHQHHPAPAGRRPGGRAGLRPDRHRRGLAPGAVPGQGRPERGARRHVLHGGRAPGRRHPGDPRRAVPRRAAERGRAHRPLALGQGVAGHLGRPRRLPVGAGRRAVARGPRLRALRPGLLPVRAVGDAGHRRGRRLHPRRRARLLQGRRPRGAARQPRRGRRRGEDRGRRRVDLDLRGTRGGVRVAGGGRREDPPQGDHPRRRHRDPLRGPARRPRHAGDALPDLVPQGPGPGEVLRADHRRPLLRRHFGPVHRPRLARGGLRRHHRAGRGRRPHPDRHPGAVHGTAGLRRGVGGPPGGARRCVRPARPRAQGLRVAAGVRGHGDQRGPRCGAGHLQARRLTGHFARLTGAAPGS</sequence>
<feature type="region of interest" description="Disordered" evidence="1">
    <location>
        <begin position="1"/>
        <end position="186"/>
    </location>
</feature>
<reference evidence="2" key="1">
    <citation type="submission" date="2021-06" db="EMBL/GenBank/DDBJ databases">
        <authorList>
            <person name="Arsene-Ploetze F."/>
        </authorList>
    </citation>
    <scope>NUCLEOTIDE SEQUENCE</scope>
    <source>
        <strain evidence="2">SBRY1</strain>
    </source>
</reference>
<feature type="compositionally biased region" description="Basic and acidic residues" evidence="1">
    <location>
        <begin position="271"/>
        <end position="281"/>
    </location>
</feature>
<evidence type="ECO:0000256" key="1">
    <source>
        <dbReference type="SAM" id="MobiDB-lite"/>
    </source>
</evidence>
<comment type="caution">
    <text evidence="2">The sequence shown here is derived from an EMBL/GenBank/DDBJ whole genome shotgun (WGS) entry which is preliminary data.</text>
</comment>
<feature type="compositionally biased region" description="Basic residues" evidence="1">
    <location>
        <begin position="282"/>
        <end position="298"/>
    </location>
</feature>
<dbReference type="EMBL" id="CAJVAX010000003">
    <property type="protein sequence ID" value="CAG7614919.1"/>
    <property type="molecule type" value="Genomic_DNA"/>
</dbReference>
<organism evidence="2 3">
    <name type="scientific">Actinacidiphila bryophytorum</name>
    <dbReference type="NCBI Taxonomy" id="1436133"/>
    <lineage>
        <taxon>Bacteria</taxon>
        <taxon>Bacillati</taxon>
        <taxon>Actinomycetota</taxon>
        <taxon>Actinomycetes</taxon>
        <taxon>Kitasatosporales</taxon>
        <taxon>Streptomycetaceae</taxon>
        <taxon>Actinacidiphila</taxon>
    </lineage>
</organism>
<feature type="compositionally biased region" description="Gly residues" evidence="1">
    <location>
        <begin position="261"/>
        <end position="270"/>
    </location>
</feature>
<feature type="compositionally biased region" description="Basic and acidic residues" evidence="1">
    <location>
        <begin position="141"/>
        <end position="157"/>
    </location>
</feature>
<feature type="compositionally biased region" description="Basic residues" evidence="1">
    <location>
        <begin position="213"/>
        <end position="244"/>
    </location>
</feature>
<accession>A0A9W4GYB8</accession>
<feature type="compositionally biased region" description="Basic and acidic residues" evidence="1">
    <location>
        <begin position="245"/>
        <end position="260"/>
    </location>
</feature>
<feature type="compositionally biased region" description="Basic residues" evidence="1">
    <location>
        <begin position="77"/>
        <end position="88"/>
    </location>
</feature>
<feature type="compositionally biased region" description="Basic and acidic residues" evidence="1">
    <location>
        <begin position="1"/>
        <end position="17"/>
    </location>
</feature>
<evidence type="ECO:0000313" key="2">
    <source>
        <dbReference type="EMBL" id="CAG7614919.1"/>
    </source>
</evidence>
<feature type="compositionally biased region" description="Basic residues" evidence="1">
    <location>
        <begin position="55"/>
        <end position="69"/>
    </location>
</feature>
<proteinExistence type="predicted"/>
<feature type="compositionally biased region" description="Basic residues" evidence="1">
    <location>
        <begin position="343"/>
        <end position="358"/>
    </location>
</feature>
<feature type="compositionally biased region" description="Basic residues" evidence="1">
    <location>
        <begin position="126"/>
        <end position="140"/>
    </location>
</feature>